<dbReference type="InterPro" id="IPR001304">
    <property type="entry name" value="C-type_lectin-like"/>
</dbReference>
<feature type="transmembrane region" description="Helical" evidence="2">
    <location>
        <begin position="51"/>
        <end position="71"/>
    </location>
</feature>
<evidence type="ECO:0000313" key="4">
    <source>
        <dbReference type="Ensembl" id="ENSSFOP00015078626.1"/>
    </source>
</evidence>
<keyword evidence="2" id="KW-0472">Membrane</keyword>
<dbReference type="PANTHER" id="PTHR22803">
    <property type="entry name" value="MANNOSE, PHOSPHOLIPASE, LECTIN RECEPTOR RELATED"/>
    <property type="match status" value="1"/>
</dbReference>
<dbReference type="SUPFAM" id="SSF56436">
    <property type="entry name" value="C-type lectin-like"/>
    <property type="match status" value="1"/>
</dbReference>
<dbReference type="GeneTree" id="ENSGT01030000234575"/>
<keyword evidence="2" id="KW-0812">Transmembrane</keyword>
<gene>
    <name evidence="4" type="primary">cldc1</name>
</gene>
<dbReference type="CTD" id="564061"/>
<reference evidence="4" key="3">
    <citation type="submission" date="2025-09" db="UniProtKB">
        <authorList>
            <consortium name="Ensembl"/>
        </authorList>
    </citation>
    <scope>IDENTIFICATION</scope>
</reference>
<evidence type="ECO:0000259" key="3">
    <source>
        <dbReference type="PROSITE" id="PS50041"/>
    </source>
</evidence>
<evidence type="ECO:0000313" key="5">
    <source>
        <dbReference type="Proteomes" id="UP000694397"/>
    </source>
</evidence>
<dbReference type="SMART" id="SM00034">
    <property type="entry name" value="CLECT"/>
    <property type="match status" value="1"/>
</dbReference>
<dbReference type="InterPro" id="IPR016187">
    <property type="entry name" value="CTDL_fold"/>
</dbReference>
<reference evidence="4 5" key="1">
    <citation type="submission" date="2019-04" db="EMBL/GenBank/DDBJ databases">
        <authorList>
            <consortium name="Wellcome Sanger Institute Data Sharing"/>
        </authorList>
    </citation>
    <scope>NUCLEOTIDE SEQUENCE [LARGE SCALE GENOMIC DNA]</scope>
</reference>
<dbReference type="PROSITE" id="PS50041">
    <property type="entry name" value="C_TYPE_LECTIN_2"/>
    <property type="match status" value="1"/>
</dbReference>
<dbReference type="OrthoDB" id="10265275at2759"/>
<dbReference type="AlphaFoldDB" id="A0A8C9WV64"/>
<reference evidence="4" key="2">
    <citation type="submission" date="2025-08" db="UniProtKB">
        <authorList>
            <consortium name="Ensembl"/>
        </authorList>
    </citation>
    <scope>IDENTIFICATION</scope>
</reference>
<dbReference type="Ensembl" id="ENSSFOT00015058029.1">
    <property type="protein sequence ID" value="ENSSFOP00015078626.1"/>
    <property type="gene ID" value="ENSSFOG00015025467.1"/>
</dbReference>
<dbReference type="Proteomes" id="UP000694397">
    <property type="component" value="Chromosome 18"/>
</dbReference>
<feature type="domain" description="C-type lectin" evidence="3">
    <location>
        <begin position="136"/>
        <end position="258"/>
    </location>
</feature>
<dbReference type="KEGG" id="sfm:108922127"/>
<organism evidence="4 5">
    <name type="scientific">Scleropages formosus</name>
    <name type="common">Asian bonytongue</name>
    <name type="synonym">Osteoglossum formosum</name>
    <dbReference type="NCBI Taxonomy" id="113540"/>
    <lineage>
        <taxon>Eukaryota</taxon>
        <taxon>Metazoa</taxon>
        <taxon>Chordata</taxon>
        <taxon>Craniata</taxon>
        <taxon>Vertebrata</taxon>
        <taxon>Euteleostomi</taxon>
        <taxon>Actinopterygii</taxon>
        <taxon>Neopterygii</taxon>
        <taxon>Teleostei</taxon>
        <taxon>Osteoglossocephala</taxon>
        <taxon>Osteoglossomorpha</taxon>
        <taxon>Osteoglossiformes</taxon>
        <taxon>Osteoglossidae</taxon>
        <taxon>Scleropages</taxon>
    </lineage>
</organism>
<dbReference type="GeneID" id="108922127"/>
<dbReference type="CDD" id="cd03590">
    <property type="entry name" value="CLECT_DC-SIGN_like"/>
    <property type="match status" value="1"/>
</dbReference>
<dbReference type="Gene3D" id="3.10.100.10">
    <property type="entry name" value="Mannose-Binding Protein A, subunit A"/>
    <property type="match status" value="1"/>
</dbReference>
<keyword evidence="1" id="KW-0430">Lectin</keyword>
<name>A0A8C9WV64_SCLFO</name>
<dbReference type="GO" id="GO:0030246">
    <property type="term" value="F:carbohydrate binding"/>
    <property type="evidence" value="ECO:0007669"/>
    <property type="project" value="UniProtKB-KW"/>
</dbReference>
<evidence type="ECO:0000256" key="1">
    <source>
        <dbReference type="ARBA" id="ARBA00022734"/>
    </source>
</evidence>
<protein>
    <submittedName>
        <fullName evidence="4">C-type lectin domain containing 1</fullName>
    </submittedName>
</protein>
<dbReference type="InterPro" id="IPR050111">
    <property type="entry name" value="C-type_lectin/snaclec_domain"/>
</dbReference>
<dbReference type="RefSeq" id="XP_018587558.1">
    <property type="nucleotide sequence ID" value="XM_018732042.1"/>
</dbReference>
<evidence type="ECO:0000256" key="2">
    <source>
        <dbReference type="SAM" id="Phobius"/>
    </source>
</evidence>
<keyword evidence="5" id="KW-1185">Reference proteome</keyword>
<proteinExistence type="predicted"/>
<keyword evidence="2" id="KW-1133">Transmembrane helix</keyword>
<dbReference type="Pfam" id="PF00059">
    <property type="entry name" value="Lectin_C"/>
    <property type="match status" value="1"/>
</dbReference>
<dbReference type="InterPro" id="IPR016186">
    <property type="entry name" value="C-type_lectin-like/link_sf"/>
</dbReference>
<dbReference type="InterPro" id="IPR033989">
    <property type="entry name" value="CD209-like_CTLD"/>
</dbReference>
<sequence length="265" mass="29965">METAENYTSLQEFTEDMASTGKPTLLGKQRGSGKQGMKLGVEYVRNQTTTILITVLLASICANIALGVLLYNKPSVNPCPPAGKLRKAAETGDSFRALSLRYASLCKDYRKLADNCMDPGVEVRECSPCPSSWLQFEDTCYYFSKDKMNFDDSKASCESMGSRLVILHTHKQHDVLEEEARKTAGQEYFFWIGLSDKEVEGDWRWVDNSKLNTTFWEISEPDNHLSGGLHGEDCAVLNSRSKIWYDVPCEFEYKRICEMNALKTE</sequence>
<accession>A0A8C9WV64</accession>